<feature type="compositionally biased region" description="Basic and acidic residues" evidence="5">
    <location>
        <begin position="1"/>
        <end position="11"/>
    </location>
</feature>
<feature type="region of interest" description="Disordered" evidence="5">
    <location>
        <begin position="1"/>
        <end position="26"/>
    </location>
</feature>
<comment type="caution">
    <text evidence="7">The sequence shown here is derived from an EMBL/GenBank/DDBJ whole genome shotgun (WGS) entry which is preliminary data.</text>
</comment>
<feature type="transmembrane region" description="Helical" evidence="6">
    <location>
        <begin position="103"/>
        <end position="121"/>
    </location>
</feature>
<dbReference type="InterPro" id="IPR051617">
    <property type="entry name" value="UNC-93-like_regulator"/>
</dbReference>
<dbReference type="EMBL" id="JAUEPP010000007">
    <property type="protein sequence ID" value="KAK3339082.1"/>
    <property type="molecule type" value="Genomic_DNA"/>
</dbReference>
<reference evidence="7" key="2">
    <citation type="submission" date="2023-06" db="EMBL/GenBank/DDBJ databases">
        <authorList>
            <consortium name="Lawrence Berkeley National Laboratory"/>
            <person name="Haridas S."/>
            <person name="Hensen N."/>
            <person name="Bonometti L."/>
            <person name="Westerberg I."/>
            <person name="Brannstrom I.O."/>
            <person name="Guillou S."/>
            <person name="Cros-Aarteil S."/>
            <person name="Calhoun S."/>
            <person name="Kuo A."/>
            <person name="Mondo S."/>
            <person name="Pangilinan J."/>
            <person name="Riley R."/>
            <person name="Labutti K."/>
            <person name="Andreopoulos B."/>
            <person name="Lipzen A."/>
            <person name="Chen C."/>
            <person name="Yanf M."/>
            <person name="Daum C."/>
            <person name="Ng V."/>
            <person name="Clum A."/>
            <person name="Steindorff A."/>
            <person name="Ohm R."/>
            <person name="Martin F."/>
            <person name="Silar P."/>
            <person name="Natvig D."/>
            <person name="Lalanne C."/>
            <person name="Gautier V."/>
            <person name="Ament-Velasquez S.L."/>
            <person name="Kruys A."/>
            <person name="Hutchinson M.I."/>
            <person name="Powell A.J."/>
            <person name="Barry K."/>
            <person name="Miller A.N."/>
            <person name="Grigoriev I.V."/>
            <person name="Debuchy R."/>
            <person name="Gladieux P."/>
            <person name="Thoren M.H."/>
            <person name="Johannesson H."/>
        </authorList>
    </citation>
    <scope>NUCLEOTIDE SEQUENCE</scope>
    <source>
        <strain evidence="7">CBS 560.94</strain>
    </source>
</reference>
<keyword evidence="4 6" id="KW-0472">Membrane</keyword>
<dbReference type="PANTHER" id="PTHR23294">
    <property type="entry name" value="ET TRANSLATION PRODUCT-RELATED"/>
    <property type="match status" value="1"/>
</dbReference>
<evidence type="ECO:0000256" key="3">
    <source>
        <dbReference type="ARBA" id="ARBA00022989"/>
    </source>
</evidence>
<gene>
    <name evidence="7" type="ORF">B0H65DRAFT_289730</name>
</gene>
<feature type="transmembrane region" description="Helical" evidence="6">
    <location>
        <begin position="264"/>
        <end position="284"/>
    </location>
</feature>
<proteinExistence type="predicted"/>
<evidence type="ECO:0000256" key="2">
    <source>
        <dbReference type="ARBA" id="ARBA00022692"/>
    </source>
</evidence>
<feature type="transmembrane region" description="Helical" evidence="6">
    <location>
        <begin position="391"/>
        <end position="416"/>
    </location>
</feature>
<feature type="transmembrane region" description="Helical" evidence="6">
    <location>
        <begin position="203"/>
        <end position="223"/>
    </location>
</feature>
<reference evidence="7" key="1">
    <citation type="journal article" date="2023" name="Mol. Phylogenet. Evol.">
        <title>Genome-scale phylogeny and comparative genomics of the fungal order Sordariales.</title>
        <authorList>
            <person name="Hensen N."/>
            <person name="Bonometti L."/>
            <person name="Westerberg I."/>
            <person name="Brannstrom I.O."/>
            <person name="Guillou S."/>
            <person name="Cros-Aarteil S."/>
            <person name="Calhoun S."/>
            <person name="Haridas S."/>
            <person name="Kuo A."/>
            <person name="Mondo S."/>
            <person name="Pangilinan J."/>
            <person name="Riley R."/>
            <person name="LaButti K."/>
            <person name="Andreopoulos B."/>
            <person name="Lipzen A."/>
            <person name="Chen C."/>
            <person name="Yan M."/>
            <person name="Daum C."/>
            <person name="Ng V."/>
            <person name="Clum A."/>
            <person name="Steindorff A."/>
            <person name="Ohm R.A."/>
            <person name="Martin F."/>
            <person name="Silar P."/>
            <person name="Natvig D.O."/>
            <person name="Lalanne C."/>
            <person name="Gautier V."/>
            <person name="Ament-Velasquez S.L."/>
            <person name="Kruys A."/>
            <person name="Hutchinson M.I."/>
            <person name="Powell A.J."/>
            <person name="Barry K."/>
            <person name="Miller A.N."/>
            <person name="Grigoriev I.V."/>
            <person name="Debuchy R."/>
            <person name="Gladieux P."/>
            <person name="Hiltunen Thoren M."/>
            <person name="Johannesson H."/>
        </authorList>
    </citation>
    <scope>NUCLEOTIDE SEQUENCE</scope>
    <source>
        <strain evidence="7">CBS 560.94</strain>
    </source>
</reference>
<keyword evidence="3 6" id="KW-1133">Transmembrane helix</keyword>
<dbReference type="AlphaFoldDB" id="A0AAE0JA14"/>
<feature type="transmembrane region" description="Helical" evidence="6">
    <location>
        <begin position="133"/>
        <end position="160"/>
    </location>
</feature>
<feature type="transmembrane region" description="Helical" evidence="6">
    <location>
        <begin position="44"/>
        <end position="64"/>
    </location>
</feature>
<organism evidence="7 8">
    <name type="scientific">Neurospora tetraspora</name>
    <dbReference type="NCBI Taxonomy" id="94610"/>
    <lineage>
        <taxon>Eukaryota</taxon>
        <taxon>Fungi</taxon>
        <taxon>Dikarya</taxon>
        <taxon>Ascomycota</taxon>
        <taxon>Pezizomycotina</taxon>
        <taxon>Sordariomycetes</taxon>
        <taxon>Sordariomycetidae</taxon>
        <taxon>Sordariales</taxon>
        <taxon>Sordariaceae</taxon>
        <taxon>Neurospora</taxon>
    </lineage>
</organism>
<evidence type="ECO:0000256" key="5">
    <source>
        <dbReference type="SAM" id="MobiDB-lite"/>
    </source>
</evidence>
<evidence type="ECO:0000256" key="1">
    <source>
        <dbReference type="ARBA" id="ARBA00004141"/>
    </source>
</evidence>
<dbReference type="SUPFAM" id="SSF103473">
    <property type="entry name" value="MFS general substrate transporter"/>
    <property type="match status" value="1"/>
</dbReference>
<protein>
    <submittedName>
        <fullName evidence="7">Major facilitator superfamily domain-containing protein</fullName>
    </submittedName>
</protein>
<dbReference type="InterPro" id="IPR036259">
    <property type="entry name" value="MFS_trans_sf"/>
</dbReference>
<dbReference type="GeneID" id="87860145"/>
<dbReference type="PANTHER" id="PTHR23294:SF57">
    <property type="entry name" value="CINA C-TERMINAL DOMAIN-CONTAINING PROTEIN"/>
    <property type="match status" value="1"/>
</dbReference>
<dbReference type="Gene3D" id="1.20.1250.20">
    <property type="entry name" value="MFS general substrate transporter like domains"/>
    <property type="match status" value="1"/>
</dbReference>
<feature type="transmembrane region" description="Helical" evidence="6">
    <location>
        <begin position="296"/>
        <end position="316"/>
    </location>
</feature>
<dbReference type="Pfam" id="PF07690">
    <property type="entry name" value="MFS_1"/>
    <property type="match status" value="1"/>
</dbReference>
<evidence type="ECO:0000313" key="7">
    <source>
        <dbReference type="EMBL" id="KAK3339082.1"/>
    </source>
</evidence>
<dbReference type="InterPro" id="IPR011701">
    <property type="entry name" value="MFS"/>
</dbReference>
<keyword evidence="2 6" id="KW-0812">Transmembrane</keyword>
<dbReference type="GO" id="GO:0022857">
    <property type="term" value="F:transmembrane transporter activity"/>
    <property type="evidence" value="ECO:0007669"/>
    <property type="project" value="InterPro"/>
</dbReference>
<feature type="transmembrane region" description="Helical" evidence="6">
    <location>
        <begin position="366"/>
        <end position="384"/>
    </location>
</feature>
<evidence type="ECO:0000313" key="8">
    <source>
        <dbReference type="Proteomes" id="UP001278500"/>
    </source>
</evidence>
<dbReference type="GO" id="GO:0016020">
    <property type="term" value="C:membrane"/>
    <property type="evidence" value="ECO:0007669"/>
    <property type="project" value="UniProtKB-SubCell"/>
</dbReference>
<dbReference type="RefSeq" id="XP_062678442.1">
    <property type="nucleotide sequence ID" value="XM_062822991.1"/>
</dbReference>
<feature type="region of interest" description="Disordered" evidence="5">
    <location>
        <begin position="502"/>
        <end position="535"/>
    </location>
</feature>
<accession>A0AAE0JA14</accession>
<feature type="transmembrane region" description="Helical" evidence="6">
    <location>
        <begin position="328"/>
        <end position="346"/>
    </location>
</feature>
<keyword evidence="8" id="KW-1185">Reference proteome</keyword>
<evidence type="ECO:0000256" key="4">
    <source>
        <dbReference type="ARBA" id="ARBA00023136"/>
    </source>
</evidence>
<comment type="subcellular location">
    <subcellularLocation>
        <location evidence="1">Membrane</location>
        <topology evidence="1">Multi-pass membrane protein</topology>
    </subcellularLocation>
</comment>
<feature type="transmembrane region" description="Helical" evidence="6">
    <location>
        <begin position="436"/>
        <end position="459"/>
    </location>
</feature>
<name>A0AAE0JA14_9PEZI</name>
<dbReference type="Proteomes" id="UP001278500">
    <property type="component" value="Unassembled WGS sequence"/>
</dbReference>
<feature type="transmembrane region" description="Helical" evidence="6">
    <location>
        <begin position="76"/>
        <end position="96"/>
    </location>
</feature>
<evidence type="ECO:0000256" key="6">
    <source>
        <dbReference type="SAM" id="Phobius"/>
    </source>
</evidence>
<feature type="transmembrane region" description="Helical" evidence="6">
    <location>
        <begin position="172"/>
        <end position="191"/>
    </location>
</feature>
<sequence length="535" mass="57892">MSSTDNKEKNVVELGPVSTGSDADEQINHSKPVSKFTRWYRSPLFNVIMVGLISFTQPGIWNALNSTGAGGAQEPYLVNGSNSLTFGIMVFGCSLFSILSNKIGIKWVLIIGTLGYAPYSASLYVNNRYGTEWFVLFGGALCGIAASALWASEGAIALGYADIKDRGKFTGIWLGLRELGQLLGASIQLSLNVKKEGRGKVGYTTYLVLIALQCLGLPFALLVSSPQKVIKADGTRLVKDPTGLNKTVKGEFNKIWSLFKRRQMYLLMPILIGFQWNSTYLGIYMTKYFSVRSRTLGSLVSGIVATAANVFWGWFYDRQSLSRPTVARITWAFFVILMLGTFGWQTANEKLYGDLKAAGTPITLDWANPGFGRGFASMVILRFLNESHYMFVYWLIGAFFDDLETLGLAVGIVRSFESVGSCLAFGIGAAQVAPMVNLIIAFAMFGFTIPATSAVVFMVPERPVNLRKLEDEDGGGSTSTTTSEGEAVVVVVAAAKEASIEEGSVGSVAAAPGSITDGKERDGVQPPVYSELQVK</sequence>